<accession>A0AAE9W6D0</accession>
<dbReference type="KEGG" id="som:SOMG_00479"/>
<keyword evidence="3" id="KW-0539">Nucleus</keyword>
<protein>
    <submittedName>
        <fullName evidence="7">Nucleoporin, WD repeat Nup120</fullName>
    </submittedName>
</protein>
<dbReference type="GeneID" id="80873962"/>
<dbReference type="InterPro" id="IPR056548">
    <property type="entry name" value="HEAT_Nup120"/>
</dbReference>
<dbReference type="GO" id="GO:0017056">
    <property type="term" value="F:structural constituent of nuclear pore"/>
    <property type="evidence" value="ECO:0007669"/>
    <property type="project" value="TreeGrafter"/>
</dbReference>
<reference evidence="7 8" key="1">
    <citation type="journal article" date="2023" name="G3 (Bethesda)">
        <title>A high-quality reference genome for the fission yeast Schizosaccharomyces osmophilus.</title>
        <authorList>
            <person name="Jia G.S."/>
            <person name="Zhang W.C."/>
            <person name="Liang Y."/>
            <person name="Liu X.H."/>
            <person name="Rhind N."/>
            <person name="Pidoux A."/>
            <person name="Brysch-Herzberg M."/>
            <person name="Du L.L."/>
        </authorList>
    </citation>
    <scope>NUCLEOTIDE SEQUENCE [LARGE SCALE GENOMIC DNA]</scope>
    <source>
        <strain evidence="7 8">CBS 15793</strain>
    </source>
</reference>
<dbReference type="AlphaFoldDB" id="A0AAE9W6D0"/>
<dbReference type="PANTHER" id="PTHR21286:SF0">
    <property type="entry name" value="NUCLEAR PORE COMPLEX PROTEIN NUP160"/>
    <property type="match status" value="1"/>
</dbReference>
<organism evidence="7 8">
    <name type="scientific">Schizosaccharomyces osmophilus</name>
    <dbReference type="NCBI Taxonomy" id="2545709"/>
    <lineage>
        <taxon>Eukaryota</taxon>
        <taxon>Fungi</taxon>
        <taxon>Dikarya</taxon>
        <taxon>Ascomycota</taxon>
        <taxon>Taphrinomycotina</taxon>
        <taxon>Schizosaccharomycetes</taxon>
        <taxon>Schizosaccharomycetales</taxon>
        <taxon>Schizosaccharomycetaceae</taxon>
        <taxon>Schizosaccharomyces</taxon>
    </lineage>
</organism>
<name>A0AAE9W6D0_9SCHI</name>
<dbReference type="Pfam" id="PF23300">
    <property type="entry name" value="HEAT_Nup120"/>
    <property type="match status" value="1"/>
</dbReference>
<feature type="domain" description="Nucleoporin nup120-like HEAT repeat" evidence="6">
    <location>
        <begin position="820"/>
        <end position="982"/>
    </location>
</feature>
<dbReference type="Pfam" id="PF21486">
    <property type="entry name" value="NUP120_helical"/>
    <property type="match status" value="1"/>
</dbReference>
<evidence type="ECO:0000256" key="1">
    <source>
        <dbReference type="ARBA" id="ARBA00004123"/>
    </source>
</evidence>
<dbReference type="GO" id="GO:0005643">
    <property type="term" value="C:nuclear pore"/>
    <property type="evidence" value="ECO:0007669"/>
    <property type="project" value="TreeGrafter"/>
</dbReference>
<feature type="domain" description="Nucleoporin Nup120/160 beta-propeller" evidence="4">
    <location>
        <begin position="71"/>
        <end position="554"/>
    </location>
</feature>
<evidence type="ECO:0000259" key="4">
    <source>
        <dbReference type="Pfam" id="PF11715"/>
    </source>
</evidence>
<dbReference type="RefSeq" id="XP_056035129.1">
    <property type="nucleotide sequence ID" value="XM_056179273.1"/>
</dbReference>
<keyword evidence="8" id="KW-1185">Reference proteome</keyword>
<evidence type="ECO:0000256" key="2">
    <source>
        <dbReference type="ARBA" id="ARBA00022448"/>
    </source>
</evidence>
<dbReference type="InterPro" id="IPR048884">
    <property type="entry name" value="Nup120_helical"/>
</dbReference>
<gene>
    <name evidence="7" type="primary">nup120</name>
    <name evidence="7" type="ORF">SOMG_00479</name>
</gene>
<dbReference type="SUPFAM" id="SSF50978">
    <property type="entry name" value="WD40 repeat-like"/>
    <property type="match status" value="1"/>
</dbReference>
<sequence>MDELKQAIVPTYIQSLGLEGSLELWVPAHEDDSINEVEAEEQNFDCESILKGELIAFDSGVFTRKTNLFPRCVHWNVFKNQTLVLSEVSLKKDSTSIPSFNIRIHFPSQLLKNCVTFGFDDEKDELSLFVITSTRVLYSIQLKPEWFLSSNPTVDEGWCTCYRPPSFLTKSPSHATGVDRSSLFVTFISGGLVKLNKSLNNDQIREEHYHDSRYMASIRHYLTLQAFKDEYRPPNSIVSMAYNHRYHYLLTLSMDHTLKIWNSLNGVLLENISFEPLPVQNSNALSYLSIDSSTQSYVSVYHPNDTHGYFSLYKFELDQDDGSFLNLSPIVTKITPPNLPDDEYLPWTLLKTSLICLDEDNKHFSLFLAWKSNLHAVVQRAEIVPNIDQTAKVLWKTTKKNTVTNFDKFSFDIPTTISFGDVSEIWIDNLLKNKYISPESLQLAFLCYQKVNPYTSKSKMDSLLSASINELMKEITTMIIGSVPVQPEFGSSSFDYPAYRQTLYNEWERFAKLTLYLDSFGNELLNIEVDSNSKNTYVCYASKIGVLRQPVNIEYLDGDLISNMLQLPEMKAPDLVSGYQLLDLACSLLNCLPSAILLEIRFSLQELVKNPASYSVFDTLWIFFDKYIYPNVNPDHLKSLAESFASRDNPIADIKSLLDYLKGFPERSVRFSYTPFFSLALSNTLITVLGSLQTSLEALIFLLSTASSQQDVQLEQKVIGSDEIFLDLLDKWKKVSFFAATFNLPLEFVDIDCSEVGDRTLQSNLGIISHLNSPFEILATFFCRENELNNQSSALEISIKSFVSRLLENSSSSQMISEAFEKLLLLKQYNACSALLSWLGFDSICQYLKATTYLGSKEIQKSVYHFKHANLNVNKSEISERPLLKQYVDTAQKYSLDCHLSSYYLHVSKLLSTEGACVDALEFSLMADSLKGTDVNLASDIRRQLFVTSCASSKFDTAYSTLLLMKDKKEKSDALNKFVKQLAFKGKLFRLIDYSMPSLQDEVDSILEKRSFQMIDVRSQPCWYNVLYSWRLKNQNYRDAAAIIYEKLSRLLSLDGFKKDQETEILENYLIVLNALKLLDHEEAWMLVTDVSKLTNGNEQQYFPQKLVTLDNVSMEYEAHLQNIAREVTAQISSAATIDF</sequence>
<evidence type="ECO:0000313" key="8">
    <source>
        <dbReference type="Proteomes" id="UP001212411"/>
    </source>
</evidence>
<evidence type="ECO:0000259" key="5">
    <source>
        <dbReference type="Pfam" id="PF21486"/>
    </source>
</evidence>
<dbReference type="Proteomes" id="UP001212411">
    <property type="component" value="Chromosome 1"/>
</dbReference>
<dbReference type="Pfam" id="PF11715">
    <property type="entry name" value="Beta-prop_Nup120_160"/>
    <property type="match status" value="1"/>
</dbReference>
<proteinExistence type="predicted"/>
<dbReference type="PANTHER" id="PTHR21286">
    <property type="entry name" value="NUCLEAR PORE COMPLEX PROTEIN NUP160"/>
    <property type="match status" value="1"/>
</dbReference>
<dbReference type="EMBL" id="CP115611">
    <property type="protein sequence ID" value="WBW70886.1"/>
    <property type="molecule type" value="Genomic_DNA"/>
</dbReference>
<dbReference type="InterPro" id="IPR059141">
    <property type="entry name" value="Beta-prop_Nup120_160"/>
</dbReference>
<evidence type="ECO:0000256" key="3">
    <source>
        <dbReference type="ARBA" id="ARBA00023242"/>
    </source>
</evidence>
<comment type="subcellular location">
    <subcellularLocation>
        <location evidence="1">Nucleus</location>
    </subcellularLocation>
</comment>
<feature type="domain" description="Nucleoporin Nup120 helical" evidence="5">
    <location>
        <begin position="604"/>
        <end position="728"/>
    </location>
</feature>
<evidence type="ECO:0000259" key="6">
    <source>
        <dbReference type="Pfam" id="PF23300"/>
    </source>
</evidence>
<dbReference type="InterPro" id="IPR036322">
    <property type="entry name" value="WD40_repeat_dom_sf"/>
</dbReference>
<keyword evidence="2" id="KW-0813">Transport</keyword>
<dbReference type="InterPro" id="IPR021717">
    <property type="entry name" value="Nucleoporin_Nup160"/>
</dbReference>
<evidence type="ECO:0000313" key="7">
    <source>
        <dbReference type="EMBL" id="WBW70886.1"/>
    </source>
</evidence>